<gene>
    <name evidence="1" type="ORF">sL5_09790</name>
</gene>
<reference evidence="1 2" key="1">
    <citation type="journal article" date="2021" name="Microb. Ecol.">
        <title>Candidatus Mesenet longicola: Novel Endosymbionts of Brontispa longissima that Induce Cytoplasmic Incompatibility.</title>
        <authorList>
            <person name="Takano S."/>
            <person name="Gotoh Y."/>
            <person name="Hayashi T."/>
        </authorList>
    </citation>
    <scope>NUCLEOTIDE SEQUENCE [LARGE SCALE GENOMIC DNA]</scope>
    <source>
        <strain evidence="1">L5</strain>
    </source>
</reference>
<organism evidence="1 2">
    <name type="scientific">Candidatus Mesenet longicola</name>
    <dbReference type="NCBI Taxonomy" id="1892558"/>
    <lineage>
        <taxon>Bacteria</taxon>
        <taxon>Pseudomonadati</taxon>
        <taxon>Pseudomonadota</taxon>
        <taxon>Alphaproteobacteria</taxon>
        <taxon>Rickettsiales</taxon>
        <taxon>Anaplasmataceae</taxon>
        <taxon>Candidatus Mesenet</taxon>
    </lineage>
</organism>
<dbReference type="AlphaFoldDB" id="A0A8J3HYN8"/>
<evidence type="ECO:0000313" key="1">
    <source>
        <dbReference type="EMBL" id="GHM59986.1"/>
    </source>
</evidence>
<proteinExistence type="predicted"/>
<dbReference type="EMBL" id="BNGU01000054">
    <property type="protein sequence ID" value="GHM59986.1"/>
    <property type="molecule type" value="Genomic_DNA"/>
</dbReference>
<keyword evidence="2" id="KW-1185">Reference proteome</keyword>
<name>A0A8J3HYN8_9RICK</name>
<dbReference type="Proteomes" id="UP000637906">
    <property type="component" value="Unassembled WGS sequence"/>
</dbReference>
<accession>A0A8J3HYN8</accession>
<protein>
    <submittedName>
        <fullName evidence="1">Uncharacterized protein</fullName>
    </submittedName>
</protein>
<comment type="caution">
    <text evidence="1">The sequence shown here is derived from an EMBL/GenBank/DDBJ whole genome shotgun (WGS) entry which is preliminary data.</text>
</comment>
<evidence type="ECO:0000313" key="2">
    <source>
        <dbReference type="Proteomes" id="UP000637906"/>
    </source>
</evidence>
<sequence length="41" mass="4733">MLSQGEWRGTNVTVNNKTVGFHLSSLYSPVGWYSWSRRFSP</sequence>